<proteinExistence type="predicted"/>
<protein>
    <recommendedName>
        <fullName evidence="4">Hydrocephalus-inducing protein homolog</fullName>
    </recommendedName>
</protein>
<gene>
    <name evidence="2" type="ORF">HGM15179_020999</name>
</gene>
<feature type="region of interest" description="Disordered" evidence="1">
    <location>
        <begin position="393"/>
        <end position="415"/>
    </location>
</feature>
<evidence type="ECO:0000313" key="2">
    <source>
        <dbReference type="EMBL" id="TRZ06108.1"/>
    </source>
</evidence>
<dbReference type="InterPro" id="IPR033305">
    <property type="entry name" value="Hydin-like"/>
</dbReference>
<dbReference type="OrthoDB" id="442692at2759"/>
<comment type="caution">
    <text evidence="2">The sequence shown here is derived from an EMBL/GenBank/DDBJ whole genome shotgun (WGS) entry which is preliminary data.</text>
</comment>
<accession>A0A8K1D5X7</accession>
<keyword evidence="3" id="KW-1185">Reference proteome</keyword>
<dbReference type="InterPro" id="IPR013783">
    <property type="entry name" value="Ig-like_fold"/>
</dbReference>
<evidence type="ECO:0000313" key="3">
    <source>
        <dbReference type="Proteomes" id="UP000796761"/>
    </source>
</evidence>
<evidence type="ECO:0000256" key="1">
    <source>
        <dbReference type="SAM" id="MobiDB-lite"/>
    </source>
</evidence>
<dbReference type="GO" id="GO:0005930">
    <property type="term" value="C:axoneme"/>
    <property type="evidence" value="ECO:0007669"/>
    <property type="project" value="TreeGrafter"/>
</dbReference>
<organism evidence="2 3">
    <name type="scientific">Zosterops borbonicus</name>
    <dbReference type="NCBI Taxonomy" id="364589"/>
    <lineage>
        <taxon>Eukaryota</taxon>
        <taxon>Metazoa</taxon>
        <taxon>Chordata</taxon>
        <taxon>Craniata</taxon>
        <taxon>Vertebrata</taxon>
        <taxon>Euteleostomi</taxon>
        <taxon>Archelosauria</taxon>
        <taxon>Archosauria</taxon>
        <taxon>Dinosauria</taxon>
        <taxon>Saurischia</taxon>
        <taxon>Theropoda</taxon>
        <taxon>Coelurosauria</taxon>
        <taxon>Aves</taxon>
        <taxon>Neognathae</taxon>
        <taxon>Neoaves</taxon>
        <taxon>Telluraves</taxon>
        <taxon>Australaves</taxon>
        <taxon>Passeriformes</taxon>
        <taxon>Sylvioidea</taxon>
        <taxon>Zosteropidae</taxon>
        <taxon>Zosterops</taxon>
    </lineage>
</organism>
<reference evidence="2" key="1">
    <citation type="submission" date="2019-04" db="EMBL/GenBank/DDBJ databases">
        <title>Genome assembly of Zosterops borbonicus 15179.</title>
        <authorList>
            <person name="Leroy T."/>
            <person name="Anselmetti Y."/>
            <person name="Tilak M.-K."/>
            <person name="Nabholz B."/>
        </authorList>
    </citation>
    <scope>NUCLEOTIDE SEQUENCE</scope>
    <source>
        <strain evidence="2">HGM_15179</strain>
        <tissue evidence="2">Muscle</tissue>
    </source>
</reference>
<feature type="non-terminal residue" evidence="2">
    <location>
        <position position="415"/>
    </location>
</feature>
<name>A0A8K1D5X7_9PASS</name>
<dbReference type="Proteomes" id="UP000796761">
    <property type="component" value="Unassembled WGS sequence"/>
</dbReference>
<evidence type="ECO:0008006" key="4">
    <source>
        <dbReference type="Google" id="ProtNLM"/>
    </source>
</evidence>
<dbReference type="PANTHER" id="PTHR23053">
    <property type="entry name" value="DLEC1 DELETED IN LUNG AND ESOPHAGEAL CANCER 1"/>
    <property type="match status" value="1"/>
</dbReference>
<dbReference type="Gene3D" id="2.60.40.10">
    <property type="entry name" value="Immunoglobulins"/>
    <property type="match status" value="3"/>
</dbReference>
<dbReference type="GO" id="GO:0003341">
    <property type="term" value="P:cilium movement"/>
    <property type="evidence" value="ECO:0007669"/>
    <property type="project" value="TreeGrafter"/>
</dbReference>
<dbReference type="PANTHER" id="PTHR23053:SF0">
    <property type="entry name" value="HYDROCEPHALUS-INDUCING PROTEIN HOMOLOG"/>
    <property type="match status" value="1"/>
</dbReference>
<dbReference type="EMBL" id="SWJQ01002911">
    <property type="protein sequence ID" value="TRZ06108.1"/>
    <property type="molecule type" value="Genomic_DNA"/>
</dbReference>
<feature type="compositionally biased region" description="Basic and acidic residues" evidence="1">
    <location>
        <begin position="402"/>
        <end position="415"/>
    </location>
</feature>
<sequence length="415" mass="45869">MQWLPDSGPKIDFEIHSETTPRAVGDPDVLLPIEGLRNLGMFTVSPCSGSIAPCGQQKITVQCLAGQEGACEEQLYIDITGRDPRDNPLGIPFTLTAESCLPALVEDVMSIFEEYPICSSTDLSHKLQSVKGKGLFISDKNKFIFNKVLVQQKAAAHFNIYNASSLPCDVVLSIQPLPGKDQSPIDVFKLHPVKMSIPGSSFAVATMTFTPPDKKKYSCTFKASLVIPKGSVKIKPQILTFTISGKGHVPQVTFVCPKARSNTGNSLLRFKRLQLGESEMLPLLVRNKGVIPVEFMLYLEDEHGAFFLKGRDSTLERFCTEDVEEDSAENENKSSENPFLLLHPGQSTKFDVIFEPTLAQRLEGRICVVMKDKHSKKSPVKLVGEGHKDEFALDGLEEDTQERDAKSILKKNIID</sequence>
<dbReference type="AlphaFoldDB" id="A0A8K1D5X7"/>
<dbReference type="GO" id="GO:1904158">
    <property type="term" value="P:axonemal central apparatus assembly"/>
    <property type="evidence" value="ECO:0007669"/>
    <property type="project" value="TreeGrafter"/>
</dbReference>